<evidence type="ECO:0000313" key="2">
    <source>
        <dbReference type="EMBL" id="SPO28903.1"/>
    </source>
</evidence>
<protein>
    <submittedName>
        <fullName evidence="2">Uncharacterized protein</fullName>
    </submittedName>
</protein>
<reference evidence="2 3" key="1">
    <citation type="submission" date="2018-03" db="EMBL/GenBank/DDBJ databases">
        <authorList>
            <person name="Guldener U."/>
        </authorList>
    </citation>
    <scope>NUCLEOTIDE SEQUENCE [LARGE SCALE GENOMIC DNA]</scope>
    <source>
        <strain evidence="2 3">NBRC100155</strain>
    </source>
</reference>
<evidence type="ECO:0000313" key="3">
    <source>
        <dbReference type="Proteomes" id="UP000324022"/>
    </source>
</evidence>
<organism evidence="2 3">
    <name type="scientific">Ustilago trichophora</name>
    <dbReference type="NCBI Taxonomy" id="86804"/>
    <lineage>
        <taxon>Eukaryota</taxon>
        <taxon>Fungi</taxon>
        <taxon>Dikarya</taxon>
        <taxon>Basidiomycota</taxon>
        <taxon>Ustilaginomycotina</taxon>
        <taxon>Ustilaginomycetes</taxon>
        <taxon>Ustilaginales</taxon>
        <taxon>Ustilaginaceae</taxon>
        <taxon>Ustilago</taxon>
    </lineage>
</organism>
<keyword evidence="3" id="KW-1185">Reference proteome</keyword>
<dbReference type="Proteomes" id="UP000324022">
    <property type="component" value="Unassembled WGS sequence"/>
</dbReference>
<proteinExistence type="predicted"/>
<dbReference type="AlphaFoldDB" id="A0A5C3EE63"/>
<accession>A0A5C3EE63</accession>
<evidence type="ECO:0000256" key="1">
    <source>
        <dbReference type="SAM" id="MobiDB-lite"/>
    </source>
</evidence>
<dbReference type="OrthoDB" id="2556000at2759"/>
<gene>
    <name evidence="2" type="ORF">UTRI_05053_B</name>
</gene>
<sequence length="96" mass="9659">MSGEIAGGLLGGCCGSILTQIQYSICNTRALPVEDYPIANSAPEDRTQHVDGPASAVRKEGDEGTLPAYAATAQMSTTPAPQAAAGDVKAAHATTA</sequence>
<dbReference type="EMBL" id="OOIN01000025">
    <property type="protein sequence ID" value="SPO28903.1"/>
    <property type="molecule type" value="Genomic_DNA"/>
</dbReference>
<name>A0A5C3EE63_9BASI</name>
<feature type="region of interest" description="Disordered" evidence="1">
    <location>
        <begin position="38"/>
        <end position="96"/>
    </location>
</feature>